<dbReference type="OrthoDB" id="4424756at2"/>
<accession>A0A3M8K645</accession>
<reference evidence="3 4" key="1">
    <citation type="submission" date="2018-02" db="EMBL/GenBank/DDBJ databases">
        <title>Corynebacterium alimpuense sp. nov., a marine obligate actinomycete isolated from sediments of Valparaiso bay, Chile.</title>
        <authorList>
            <person name="Claverias F."/>
            <person name="Gonzales-Siles L."/>
            <person name="Salva-Serra F."/>
            <person name="Inganaes E."/>
            <person name="Molin K."/>
            <person name="Cumsille A."/>
            <person name="Undabarrena A."/>
            <person name="Couve E."/>
            <person name="Moore E.R.B."/>
            <person name="Gomila M."/>
            <person name="Camara B."/>
        </authorList>
    </citation>
    <scope>NUCLEOTIDE SEQUENCE [LARGE SCALE GENOMIC DNA]</scope>
    <source>
        <strain evidence="3 4">CCUG 69366</strain>
    </source>
</reference>
<feature type="compositionally biased region" description="Low complexity" evidence="1">
    <location>
        <begin position="20"/>
        <end position="34"/>
    </location>
</feature>
<organism evidence="3 4">
    <name type="scientific">Corynebacterium alimapuense</name>
    <dbReference type="NCBI Taxonomy" id="1576874"/>
    <lineage>
        <taxon>Bacteria</taxon>
        <taxon>Bacillati</taxon>
        <taxon>Actinomycetota</taxon>
        <taxon>Actinomycetes</taxon>
        <taxon>Mycobacteriales</taxon>
        <taxon>Corynebacteriaceae</taxon>
        <taxon>Corynebacterium</taxon>
    </lineage>
</organism>
<sequence>MAAAVAAAALSMSVLATPTAAASSIAPESSESSLPPSPVDELGRPTPETVERVEDLAAQPWMPEQASNAILSALAFSTGMGESESGVDLPEDGPGFTQFIWPTVSGNCIGGESDSVASAIAVPGPAEIPFPGAEAGQTTFLFTALGTAPAAAEQGGMYVHWFNLDSFEHGITSLENNNINPDGPATISGTGDTGNGTLVAVASGEVRTLDANCSFLPTAAIIDAR</sequence>
<feature type="region of interest" description="Disordered" evidence="1">
    <location>
        <begin position="20"/>
        <end position="47"/>
    </location>
</feature>
<name>A0A3M8K645_9CORY</name>
<feature type="signal peptide" evidence="2">
    <location>
        <begin position="1"/>
        <end position="16"/>
    </location>
</feature>
<proteinExistence type="predicted"/>
<dbReference type="AlphaFoldDB" id="A0A3M8K645"/>
<evidence type="ECO:0000313" key="4">
    <source>
        <dbReference type="Proteomes" id="UP000266975"/>
    </source>
</evidence>
<gene>
    <name evidence="3" type="ORF">C5L39_08210</name>
</gene>
<keyword evidence="2" id="KW-0732">Signal</keyword>
<dbReference type="EMBL" id="PTJO01000005">
    <property type="protein sequence ID" value="RNE48681.1"/>
    <property type="molecule type" value="Genomic_DNA"/>
</dbReference>
<keyword evidence="4" id="KW-1185">Reference proteome</keyword>
<evidence type="ECO:0000313" key="3">
    <source>
        <dbReference type="EMBL" id="RNE48681.1"/>
    </source>
</evidence>
<feature type="chain" id="PRO_5039098674" description="Secreted protein" evidence="2">
    <location>
        <begin position="17"/>
        <end position="225"/>
    </location>
</feature>
<protein>
    <recommendedName>
        <fullName evidence="5">Secreted protein</fullName>
    </recommendedName>
</protein>
<evidence type="ECO:0008006" key="5">
    <source>
        <dbReference type="Google" id="ProtNLM"/>
    </source>
</evidence>
<dbReference type="Proteomes" id="UP000266975">
    <property type="component" value="Unassembled WGS sequence"/>
</dbReference>
<comment type="caution">
    <text evidence="3">The sequence shown here is derived from an EMBL/GenBank/DDBJ whole genome shotgun (WGS) entry which is preliminary data.</text>
</comment>
<evidence type="ECO:0000256" key="1">
    <source>
        <dbReference type="SAM" id="MobiDB-lite"/>
    </source>
</evidence>
<evidence type="ECO:0000256" key="2">
    <source>
        <dbReference type="SAM" id="SignalP"/>
    </source>
</evidence>